<accession>A0ABS1UPX9</accession>
<evidence type="ECO:0000256" key="2">
    <source>
        <dbReference type="SAM" id="SignalP"/>
    </source>
</evidence>
<keyword evidence="2" id="KW-0732">Signal</keyword>
<name>A0ABS1UPX9_9ACTN</name>
<keyword evidence="4" id="KW-1185">Reference proteome</keyword>
<organism evidence="3 4">
    <name type="scientific">Micromonospora fiedleri</name>
    <dbReference type="NCBI Taxonomy" id="1157498"/>
    <lineage>
        <taxon>Bacteria</taxon>
        <taxon>Bacillati</taxon>
        <taxon>Actinomycetota</taxon>
        <taxon>Actinomycetes</taxon>
        <taxon>Micromonosporales</taxon>
        <taxon>Micromonosporaceae</taxon>
        <taxon>Micromonospora</taxon>
    </lineage>
</organism>
<protein>
    <submittedName>
        <fullName evidence="3">Uncharacterized protein</fullName>
    </submittedName>
</protein>
<reference evidence="3 4" key="1">
    <citation type="submission" date="2021-01" db="EMBL/GenBank/DDBJ databases">
        <title>Genome sequencing of Micromonospora fiedleri MG-37.</title>
        <authorList>
            <person name="Moreland P.E.J."/>
            <person name="Stach J.E.M."/>
        </authorList>
    </citation>
    <scope>NUCLEOTIDE SEQUENCE [LARGE SCALE GENOMIC DNA]</scope>
    <source>
        <strain evidence="3 4">MG-37</strain>
    </source>
</reference>
<dbReference type="RefSeq" id="WP_203222870.1">
    <property type="nucleotide sequence ID" value="NZ_JAETXL010000006.1"/>
</dbReference>
<feature type="signal peptide" evidence="2">
    <location>
        <begin position="1"/>
        <end position="23"/>
    </location>
</feature>
<proteinExistence type="predicted"/>
<comment type="caution">
    <text evidence="3">The sequence shown here is derived from an EMBL/GenBank/DDBJ whole genome shotgun (WGS) entry which is preliminary data.</text>
</comment>
<feature type="chain" id="PRO_5045244572" evidence="2">
    <location>
        <begin position="24"/>
        <end position="307"/>
    </location>
</feature>
<gene>
    <name evidence="3" type="ORF">JMF97_19745</name>
</gene>
<evidence type="ECO:0000313" key="4">
    <source>
        <dbReference type="Proteomes" id="UP000661193"/>
    </source>
</evidence>
<dbReference type="PROSITE" id="PS51257">
    <property type="entry name" value="PROKAR_LIPOPROTEIN"/>
    <property type="match status" value="1"/>
</dbReference>
<feature type="region of interest" description="Disordered" evidence="1">
    <location>
        <begin position="223"/>
        <end position="247"/>
    </location>
</feature>
<evidence type="ECO:0000256" key="1">
    <source>
        <dbReference type="SAM" id="MobiDB-lite"/>
    </source>
</evidence>
<evidence type="ECO:0000313" key="3">
    <source>
        <dbReference type="EMBL" id="MBL6278397.1"/>
    </source>
</evidence>
<sequence>MFARFLKGFVLTPVLAGSLVLTAGCTSEPGDVSDAPTIPSDPAEQPYDLFLGEQLGIVDYAQRKVRNQCLAEAGYRQNLEVMAAKPHNPFGHLIVTARSFGPTSVEEARRLGFGREFPADPPAIISTDPAYDAASEACDRKAWHRIGKDAARTYREYFALGNKLEGPLQAAQDIELPADLTTKLIACLAEQGYRLDDPGQFLKRPLPELFGVELGDFSQEGAQWQPNKRPGTVEVGPTRGPLRYDPKPEESKLAVAWFTCRQRTDLTRYQLDAAHKVEDEVVKQNETSFVELNPKLEALARTAAELI</sequence>
<dbReference type="EMBL" id="JAETXL010000006">
    <property type="protein sequence ID" value="MBL6278397.1"/>
    <property type="molecule type" value="Genomic_DNA"/>
</dbReference>
<dbReference type="Proteomes" id="UP000661193">
    <property type="component" value="Unassembled WGS sequence"/>
</dbReference>